<comment type="subcellular location">
    <subcellularLocation>
        <location evidence="1">Nucleus</location>
    </subcellularLocation>
</comment>
<feature type="domain" description="AP2/ERF" evidence="7">
    <location>
        <begin position="114"/>
        <end position="171"/>
    </location>
</feature>
<keyword evidence="5" id="KW-0539">Nucleus</keyword>
<dbReference type="GO" id="GO:0003677">
    <property type="term" value="F:DNA binding"/>
    <property type="evidence" value="ECO:0007669"/>
    <property type="project" value="UniProtKB-KW"/>
</dbReference>
<keyword evidence="3" id="KW-0238">DNA-binding</keyword>
<dbReference type="GO" id="GO:0003700">
    <property type="term" value="F:DNA-binding transcription factor activity"/>
    <property type="evidence" value="ECO:0007669"/>
    <property type="project" value="InterPro"/>
</dbReference>
<feature type="region of interest" description="Disordered" evidence="6">
    <location>
        <begin position="196"/>
        <end position="215"/>
    </location>
</feature>
<dbReference type="CDD" id="cd01650">
    <property type="entry name" value="RT_nLTR_like"/>
    <property type="match status" value="1"/>
</dbReference>
<evidence type="ECO:0000256" key="3">
    <source>
        <dbReference type="ARBA" id="ARBA00023125"/>
    </source>
</evidence>
<dbReference type="CDD" id="cd00018">
    <property type="entry name" value="AP2"/>
    <property type="match status" value="1"/>
</dbReference>
<proteinExistence type="predicted"/>
<dbReference type="FunFam" id="3.30.730.10:FF:000001">
    <property type="entry name" value="Ethylene-responsive transcription factor 2"/>
    <property type="match status" value="1"/>
</dbReference>
<dbReference type="SMART" id="SM00380">
    <property type="entry name" value="AP2"/>
    <property type="match status" value="1"/>
</dbReference>
<dbReference type="Pfam" id="PF00847">
    <property type="entry name" value="AP2"/>
    <property type="match status" value="1"/>
</dbReference>
<evidence type="ECO:0000256" key="6">
    <source>
        <dbReference type="SAM" id="MobiDB-lite"/>
    </source>
</evidence>
<sequence length="1004" mass="112512">METQQQKQSILCKYTEHHTVTKKLITTTKKNSNSNNNTTINPRVVRISVTDPDATDSSGDERETQPFFRNRTKRYINRIEIETTVKPTVNRKRPSGESSVKRPAKVTAVNNGKKFRGVRQRPWGKWAAEIRDPARRVRLWLGTFETAEEAAMVYDNAAIKLRGPDALTNFGTPPQKETPVEPTTVKHEMKVVVDHPETEACGSGNSGYDSGEERCVPLSSPTSVLNFRSNSGESQESEEKSEACEVFRECEGETNLFDETASFFQSDLPCFDDVFHFETPEFPLLFEDEQNKMMMFDDNTTPFLLDEDLSDNIVLADSLIDFDKACFPSSPSTSSSLCQVDDFFQDILLVGAAGGLLTLWDPAEIEMWSTASSEHVLWCHGRFSKTDEEFFLANVYAPCEAGTKQVLWDSLSGRLPALEGKRECVCGGTLMRSEGLKKDDLMAQLRGLSDHCPLVLTTKEENWGPRPSRMLKCWNDNPDYFQFVRDKWNSFQVDGWGGFVLEEKFKMIKSALKEWHQSHAQNLPSRIESLELRLFALDNKGEDAVLSAVELEEINEIFSDIHSLSRMNVGNTISSIQVDDVTTESVLPIRQAVLPHFAGHFKPCNQERPEVENLQFEGLNPTECGNFTKPFSMEEVKANIMRFITEFHRNGKPSRGINATFIALIPKIDSPQRLNDFRPISLVGSIYKILAKVLANRLGLVIGSVISESQTVFIRDMQILDGLLIANEVVDEARRSKKELLLFKVDFEKAYDSVDWGYLDAVIGRMLFSTLWRKWIKECICTATTSVLVNGMRILGKPVGSVGKVFVLVRSMEGLGSSLWNGERQVERVREEGVSLVEGDCEHTGGVGSRWGGVGVEETVVGSDLANGYSVRSAYQILTSQESAPLPAAANLIWHKQVPLKISILAWRLLRDRLPTKANLAAQGIITPEAHLCVSGCGDVESAQHHFLSCSTFDSLWSSGRSWIGFSAADPQSLPDHFLQFTFSLGGTMVRQSFLQLIWQQIVL</sequence>
<reference evidence="9" key="1">
    <citation type="journal article" date="2017" name="Front. Plant Sci.">
        <title>Climate Clever Clovers: New Paradigm to Reduce the Environmental Footprint of Ruminants by Breeding Low Methanogenic Forages Utilizing Haplotype Variation.</title>
        <authorList>
            <person name="Kaur P."/>
            <person name="Appels R."/>
            <person name="Bayer P.E."/>
            <person name="Keeble-Gagnere G."/>
            <person name="Wang J."/>
            <person name="Hirakawa H."/>
            <person name="Shirasawa K."/>
            <person name="Vercoe P."/>
            <person name="Stefanova K."/>
            <person name="Durmic Z."/>
            <person name="Nichols P."/>
            <person name="Revell C."/>
            <person name="Isobe S.N."/>
            <person name="Edwards D."/>
            <person name="Erskine W."/>
        </authorList>
    </citation>
    <scope>NUCLEOTIDE SEQUENCE [LARGE SCALE GENOMIC DNA]</scope>
    <source>
        <strain evidence="9">cv. Daliak</strain>
    </source>
</reference>
<dbReference type="SUPFAM" id="SSF54171">
    <property type="entry name" value="DNA-binding domain"/>
    <property type="match status" value="1"/>
</dbReference>
<protein>
    <recommendedName>
        <fullName evidence="7">AP2/ERF domain-containing protein</fullName>
    </recommendedName>
</protein>
<dbReference type="EMBL" id="DF973577">
    <property type="protein sequence ID" value="GAU35134.1"/>
    <property type="molecule type" value="Genomic_DNA"/>
</dbReference>
<evidence type="ECO:0000313" key="8">
    <source>
        <dbReference type="EMBL" id="GAU35134.1"/>
    </source>
</evidence>
<evidence type="ECO:0000256" key="4">
    <source>
        <dbReference type="ARBA" id="ARBA00023163"/>
    </source>
</evidence>
<dbReference type="Pfam" id="PF13966">
    <property type="entry name" value="zf-RVT"/>
    <property type="match status" value="1"/>
</dbReference>
<dbReference type="InterPro" id="IPR001471">
    <property type="entry name" value="AP2/ERF_dom"/>
</dbReference>
<gene>
    <name evidence="8" type="ORF">TSUD_394590</name>
</gene>
<dbReference type="PRINTS" id="PR00367">
    <property type="entry name" value="ETHRSPELEMNT"/>
</dbReference>
<dbReference type="InterPro" id="IPR050913">
    <property type="entry name" value="AP2/ERF_ERF"/>
</dbReference>
<dbReference type="PANTHER" id="PTHR31194">
    <property type="entry name" value="SHN SHINE , DNA BINDING / TRANSCRIPTION FACTOR"/>
    <property type="match status" value="1"/>
</dbReference>
<dbReference type="Pfam" id="PF00078">
    <property type="entry name" value="RVT_1"/>
    <property type="match status" value="1"/>
</dbReference>
<dbReference type="PANTHER" id="PTHR31194:SF202">
    <property type="entry name" value="ETHYLENE-RESPONSIVE TRANSCRIPTION FACTOR ERF070"/>
    <property type="match status" value="1"/>
</dbReference>
<accession>A0A2Z6MR85</accession>
<dbReference type="OrthoDB" id="777519at2759"/>
<name>A0A2Z6MR85_TRISU</name>
<keyword evidence="9" id="KW-1185">Reference proteome</keyword>
<evidence type="ECO:0000256" key="1">
    <source>
        <dbReference type="ARBA" id="ARBA00004123"/>
    </source>
</evidence>
<dbReference type="AlphaFoldDB" id="A0A2Z6MR85"/>
<dbReference type="InterPro" id="IPR036955">
    <property type="entry name" value="AP2/ERF_dom_sf"/>
</dbReference>
<evidence type="ECO:0000313" key="9">
    <source>
        <dbReference type="Proteomes" id="UP000242715"/>
    </source>
</evidence>
<dbReference type="InterPro" id="IPR016177">
    <property type="entry name" value="DNA-bd_dom_sf"/>
</dbReference>
<dbReference type="Gene3D" id="3.30.730.10">
    <property type="entry name" value="AP2/ERF domain"/>
    <property type="match status" value="1"/>
</dbReference>
<evidence type="ECO:0000259" key="7">
    <source>
        <dbReference type="PROSITE" id="PS51032"/>
    </source>
</evidence>
<evidence type="ECO:0000256" key="5">
    <source>
        <dbReference type="ARBA" id="ARBA00023242"/>
    </source>
</evidence>
<evidence type="ECO:0000256" key="2">
    <source>
        <dbReference type="ARBA" id="ARBA00023015"/>
    </source>
</evidence>
<keyword evidence="4" id="KW-0804">Transcription</keyword>
<dbReference type="PROSITE" id="PS51032">
    <property type="entry name" value="AP2_ERF"/>
    <property type="match status" value="1"/>
</dbReference>
<dbReference type="Proteomes" id="UP000242715">
    <property type="component" value="Unassembled WGS sequence"/>
</dbReference>
<keyword evidence="2" id="KW-0805">Transcription regulation</keyword>
<dbReference type="GO" id="GO:0005634">
    <property type="term" value="C:nucleus"/>
    <property type="evidence" value="ECO:0007669"/>
    <property type="project" value="UniProtKB-SubCell"/>
</dbReference>
<dbReference type="InterPro" id="IPR026960">
    <property type="entry name" value="RVT-Znf"/>
</dbReference>
<organism evidence="8 9">
    <name type="scientific">Trifolium subterraneum</name>
    <name type="common">Subterranean clover</name>
    <dbReference type="NCBI Taxonomy" id="3900"/>
    <lineage>
        <taxon>Eukaryota</taxon>
        <taxon>Viridiplantae</taxon>
        <taxon>Streptophyta</taxon>
        <taxon>Embryophyta</taxon>
        <taxon>Tracheophyta</taxon>
        <taxon>Spermatophyta</taxon>
        <taxon>Magnoliopsida</taxon>
        <taxon>eudicotyledons</taxon>
        <taxon>Gunneridae</taxon>
        <taxon>Pentapetalae</taxon>
        <taxon>rosids</taxon>
        <taxon>fabids</taxon>
        <taxon>Fabales</taxon>
        <taxon>Fabaceae</taxon>
        <taxon>Papilionoideae</taxon>
        <taxon>50 kb inversion clade</taxon>
        <taxon>NPAAA clade</taxon>
        <taxon>Hologalegina</taxon>
        <taxon>IRL clade</taxon>
        <taxon>Trifolieae</taxon>
        <taxon>Trifolium</taxon>
    </lineage>
</organism>
<dbReference type="InterPro" id="IPR000477">
    <property type="entry name" value="RT_dom"/>
</dbReference>